<organism evidence="2 3">
    <name type="scientific">Glossina morsitans morsitans</name>
    <name type="common">Savannah tsetse fly</name>
    <dbReference type="NCBI Taxonomy" id="37546"/>
    <lineage>
        <taxon>Eukaryota</taxon>
        <taxon>Metazoa</taxon>
        <taxon>Ecdysozoa</taxon>
        <taxon>Arthropoda</taxon>
        <taxon>Hexapoda</taxon>
        <taxon>Insecta</taxon>
        <taxon>Pterygota</taxon>
        <taxon>Neoptera</taxon>
        <taxon>Endopterygota</taxon>
        <taxon>Diptera</taxon>
        <taxon>Brachycera</taxon>
        <taxon>Muscomorpha</taxon>
        <taxon>Hippoboscoidea</taxon>
        <taxon>Glossinidae</taxon>
        <taxon>Glossina</taxon>
    </lineage>
</organism>
<feature type="region of interest" description="Disordered" evidence="1">
    <location>
        <begin position="43"/>
        <end position="118"/>
    </location>
</feature>
<dbReference type="EnsemblMetazoa" id="GMOY010762-RA">
    <property type="protein sequence ID" value="GMOY010762-PA"/>
    <property type="gene ID" value="GMOY010762"/>
</dbReference>
<accession>A0A1B0GBT0</accession>
<dbReference type="AlphaFoldDB" id="A0A1B0GBT0"/>
<protein>
    <submittedName>
        <fullName evidence="2">Uncharacterized protein</fullName>
    </submittedName>
</protein>
<reference evidence="2" key="1">
    <citation type="submission" date="2020-05" db="UniProtKB">
        <authorList>
            <consortium name="EnsemblMetazoa"/>
        </authorList>
    </citation>
    <scope>IDENTIFICATION</scope>
    <source>
        <strain evidence="2">Yale</strain>
    </source>
</reference>
<proteinExistence type="predicted"/>
<feature type="region of interest" description="Disordered" evidence="1">
    <location>
        <begin position="1"/>
        <end position="24"/>
    </location>
</feature>
<evidence type="ECO:0000313" key="2">
    <source>
        <dbReference type="EnsemblMetazoa" id="GMOY010762-PA"/>
    </source>
</evidence>
<dbReference type="Proteomes" id="UP000092444">
    <property type="component" value="Unassembled WGS sequence"/>
</dbReference>
<evidence type="ECO:0000256" key="1">
    <source>
        <dbReference type="SAM" id="MobiDB-lite"/>
    </source>
</evidence>
<dbReference type="EMBL" id="CCAG010005888">
    <property type="status" value="NOT_ANNOTATED_CDS"/>
    <property type="molecule type" value="Genomic_DNA"/>
</dbReference>
<keyword evidence="3" id="KW-1185">Reference proteome</keyword>
<sequence length="118" mass="13444">MTNKSEQIPKPELHLPTPKCPPRRKTLSKLRCAKNLFLTVFQKIPPQKLNEVKQPLDSGERKEKSNPGTRTRAQSIGKNGKEKRKRKTDVDLHSQSVCQKNPRNKSEMSGNDDDKLEG</sequence>
<feature type="compositionally biased region" description="Polar residues" evidence="1">
    <location>
        <begin position="66"/>
        <end position="77"/>
    </location>
</feature>
<dbReference type="VEuPathDB" id="VectorBase:GMOY010762"/>
<name>A0A1B0GBT0_GLOMM</name>
<evidence type="ECO:0000313" key="3">
    <source>
        <dbReference type="Proteomes" id="UP000092444"/>
    </source>
</evidence>